<keyword evidence="5" id="KW-1185">Reference proteome</keyword>
<evidence type="ECO:0000313" key="5">
    <source>
        <dbReference type="Proteomes" id="UP000643165"/>
    </source>
</evidence>
<name>A0ABQ4ITV6_9ACTN</name>
<feature type="domain" description="SMODS and SLOG-associating 2TM effector" evidence="3">
    <location>
        <begin position="17"/>
        <end position="202"/>
    </location>
</feature>
<keyword evidence="2" id="KW-0472">Membrane</keyword>
<dbReference type="EMBL" id="BOPB01000009">
    <property type="protein sequence ID" value="GIJ21353.1"/>
    <property type="molecule type" value="Genomic_DNA"/>
</dbReference>
<sequence length="222" mass="24111">MTDDAVDGAGRRIPRRDMISRPFPDLTGQQPTAILNSLREWAEGQAEDTIAWYLRDKAARRRISRLLRGCAILLGVAGGVVPLASAAGVGNGASWGYVLLAMAGGCLAFDHFFGLSSAWMRDIATAQALQRALTEFRLDWATTGLRTETDGAYGPVGPEVAKQREELIRTLVTRTSELVEAETGEWLSEFRTNIGDLNRRSEWTASSAQPSTDPALRQSGSS</sequence>
<dbReference type="NCBIfam" id="NF033634">
    <property type="entry name" value="SLATT_1"/>
    <property type="match status" value="1"/>
</dbReference>
<dbReference type="InterPro" id="IPR040688">
    <property type="entry name" value="SLATT_2"/>
</dbReference>
<feature type="transmembrane region" description="Helical" evidence="2">
    <location>
        <begin position="95"/>
        <end position="113"/>
    </location>
</feature>
<dbReference type="NCBIfam" id="NF033633">
    <property type="entry name" value="SLATT_2"/>
    <property type="match status" value="1"/>
</dbReference>
<comment type="caution">
    <text evidence="4">The sequence shown here is derived from an EMBL/GenBank/DDBJ whole genome shotgun (WGS) entry which is preliminary data.</text>
</comment>
<protein>
    <recommendedName>
        <fullName evidence="3">SMODS and SLOG-associating 2TM effector domain-containing protein</fullName>
    </recommendedName>
</protein>
<accession>A0ABQ4ITV6</accession>
<dbReference type="Proteomes" id="UP000643165">
    <property type="component" value="Unassembled WGS sequence"/>
</dbReference>
<feature type="compositionally biased region" description="Polar residues" evidence="1">
    <location>
        <begin position="203"/>
        <end position="222"/>
    </location>
</feature>
<feature type="transmembrane region" description="Helical" evidence="2">
    <location>
        <begin position="66"/>
        <end position="89"/>
    </location>
</feature>
<reference evidence="4 5" key="1">
    <citation type="submission" date="2021-01" db="EMBL/GenBank/DDBJ databases">
        <title>Whole genome shotgun sequence of Verrucosispora lutea NBRC 106530.</title>
        <authorList>
            <person name="Komaki H."/>
            <person name="Tamura T."/>
        </authorList>
    </citation>
    <scope>NUCLEOTIDE SEQUENCE [LARGE SCALE GENOMIC DNA]</scope>
    <source>
        <strain evidence="4 5">NBRC 106530</strain>
    </source>
</reference>
<dbReference type="RefSeq" id="WP_239095805.1">
    <property type="nucleotide sequence ID" value="NZ_BOPB01000009.1"/>
</dbReference>
<evidence type="ECO:0000256" key="2">
    <source>
        <dbReference type="SAM" id="Phobius"/>
    </source>
</evidence>
<feature type="region of interest" description="Disordered" evidence="1">
    <location>
        <begin position="201"/>
        <end position="222"/>
    </location>
</feature>
<organism evidence="4 5">
    <name type="scientific">Micromonospora lutea</name>
    <dbReference type="NCBI Taxonomy" id="419825"/>
    <lineage>
        <taxon>Bacteria</taxon>
        <taxon>Bacillati</taxon>
        <taxon>Actinomycetota</taxon>
        <taxon>Actinomycetes</taxon>
        <taxon>Micromonosporales</taxon>
        <taxon>Micromonosporaceae</taxon>
        <taxon>Micromonospora</taxon>
    </lineage>
</organism>
<dbReference type="Pfam" id="PF18183">
    <property type="entry name" value="SLATT_2"/>
    <property type="match status" value="1"/>
</dbReference>
<evidence type="ECO:0000256" key="1">
    <source>
        <dbReference type="SAM" id="MobiDB-lite"/>
    </source>
</evidence>
<keyword evidence="2" id="KW-0812">Transmembrane</keyword>
<evidence type="ECO:0000313" key="4">
    <source>
        <dbReference type="EMBL" id="GIJ21353.1"/>
    </source>
</evidence>
<evidence type="ECO:0000259" key="3">
    <source>
        <dbReference type="Pfam" id="PF18183"/>
    </source>
</evidence>
<keyword evidence="2" id="KW-1133">Transmembrane helix</keyword>
<proteinExistence type="predicted"/>
<gene>
    <name evidence="4" type="ORF">Vlu01_19770</name>
</gene>